<dbReference type="GO" id="GO:0004156">
    <property type="term" value="F:dihydropteroate synthase activity"/>
    <property type="evidence" value="ECO:0007669"/>
    <property type="project" value="UniProtKB-EC"/>
</dbReference>
<dbReference type="InterPro" id="IPR011005">
    <property type="entry name" value="Dihydropteroate_synth-like_sf"/>
</dbReference>
<dbReference type="GO" id="GO:0046654">
    <property type="term" value="P:tetrahydrofolate biosynthetic process"/>
    <property type="evidence" value="ECO:0007669"/>
    <property type="project" value="TreeGrafter"/>
</dbReference>
<dbReference type="PROSITE" id="PS50972">
    <property type="entry name" value="PTERIN_BINDING"/>
    <property type="match status" value="1"/>
</dbReference>
<dbReference type="InterPro" id="IPR006390">
    <property type="entry name" value="DHP_synth_dom"/>
</dbReference>
<evidence type="ECO:0000259" key="9">
    <source>
        <dbReference type="PROSITE" id="PS50972"/>
    </source>
</evidence>
<sequence>MADARWAVPADVSAEKSPALPRGFLRKGEAPASRLYLRPLGPVAGAGSDISRLEVLVRGADGVTTAVASPEETLRWARAEGGDVGGYASGLLERLANPPAAFAGLALGRPLIMGIINVTPDSFSDGGEALDAGRALARGRALADAGADIVDVGGESTRPGAAPVSVDDELARVLPVVRGLGEAGLVVSVDTRHARVMEAALDGGAAIINDITALTGDPGSMSVAAARGAPVILVHMQGDPRTMQDAPRYEDAALDVYDYLAGRVAACEAAGVERTRIAVDPGIGFGKTVDHNVRILNRLALYRGLGCALVLGVSRKSLIARLSRGEAPKQRLAGSLAAALAAVAQGAHILRVHDVAETRQALAVWSAIAAAGAGATPGGGAEAS</sequence>
<evidence type="ECO:0000256" key="8">
    <source>
        <dbReference type="ARBA" id="ARBA00022909"/>
    </source>
</evidence>
<proteinExistence type="predicted"/>
<dbReference type="EMBL" id="AM270417">
    <property type="protein sequence ID" value="CAK32583.1"/>
    <property type="molecule type" value="Genomic_DNA"/>
</dbReference>
<dbReference type="AlphaFoldDB" id="Q1EI27"/>
<evidence type="ECO:0000256" key="4">
    <source>
        <dbReference type="ARBA" id="ARBA00012458"/>
    </source>
</evidence>
<evidence type="ECO:0000256" key="2">
    <source>
        <dbReference type="ARBA" id="ARBA00001946"/>
    </source>
</evidence>
<dbReference type="SUPFAM" id="SSF51717">
    <property type="entry name" value="Dihydropteroate synthetase-like"/>
    <property type="match status" value="1"/>
</dbReference>
<dbReference type="PANTHER" id="PTHR20941:SF1">
    <property type="entry name" value="FOLIC ACID SYNTHESIS PROTEIN FOL1"/>
    <property type="match status" value="1"/>
</dbReference>
<evidence type="ECO:0000256" key="1">
    <source>
        <dbReference type="ARBA" id="ARBA00000012"/>
    </source>
</evidence>
<evidence type="ECO:0000256" key="6">
    <source>
        <dbReference type="ARBA" id="ARBA00022723"/>
    </source>
</evidence>
<dbReference type="PROSITE" id="PS00792">
    <property type="entry name" value="DHPS_1"/>
    <property type="match status" value="1"/>
</dbReference>
<feature type="domain" description="Pterin-binding" evidence="9">
    <location>
        <begin position="110"/>
        <end position="363"/>
    </location>
</feature>
<dbReference type="Pfam" id="PF00809">
    <property type="entry name" value="Pterin_bind"/>
    <property type="match status" value="1"/>
</dbReference>
<keyword evidence="5" id="KW-0808">Transferase</keyword>
<dbReference type="EC" id="2.5.1.15" evidence="4"/>
<keyword evidence="8" id="KW-0289">Folate biosynthesis</keyword>
<comment type="catalytic activity">
    <reaction evidence="1">
        <text>(7,8-dihydropterin-6-yl)methyl diphosphate + 4-aminobenzoate = 7,8-dihydropteroate + diphosphate</text>
        <dbReference type="Rhea" id="RHEA:19949"/>
        <dbReference type="ChEBI" id="CHEBI:17836"/>
        <dbReference type="ChEBI" id="CHEBI:17839"/>
        <dbReference type="ChEBI" id="CHEBI:33019"/>
        <dbReference type="ChEBI" id="CHEBI:72950"/>
        <dbReference type="EC" id="2.5.1.15"/>
    </reaction>
</comment>
<dbReference type="InterPro" id="IPR045031">
    <property type="entry name" value="DHP_synth-like"/>
</dbReference>
<gene>
    <name evidence="10" type="ORF">17H9-9</name>
</gene>
<evidence type="ECO:0000256" key="5">
    <source>
        <dbReference type="ARBA" id="ARBA00022679"/>
    </source>
</evidence>
<comment type="pathway">
    <text evidence="3">Cofactor biosynthesis; tetrahydrofolate biosynthesis; 7,8-dihydrofolate from 2-amino-4-hydroxy-6-hydroxymethyl-7,8-dihydropteridine diphosphate and 4-aminobenzoate: step 1/2.</text>
</comment>
<dbReference type="GO" id="GO:0046656">
    <property type="term" value="P:folic acid biosynthetic process"/>
    <property type="evidence" value="ECO:0007669"/>
    <property type="project" value="UniProtKB-KW"/>
</dbReference>
<keyword evidence="7" id="KW-0460">Magnesium</keyword>
<comment type="cofactor">
    <cofactor evidence="2">
        <name>Mg(2+)</name>
        <dbReference type="ChEBI" id="CHEBI:18420"/>
    </cofactor>
</comment>
<accession>Q1EI27</accession>
<dbReference type="PROSITE" id="PS00793">
    <property type="entry name" value="DHPS_2"/>
    <property type="match status" value="1"/>
</dbReference>
<dbReference type="Gene3D" id="3.20.20.20">
    <property type="entry name" value="Dihydropteroate synthase-like"/>
    <property type="match status" value="1"/>
</dbReference>
<dbReference type="CDD" id="cd00739">
    <property type="entry name" value="DHPS"/>
    <property type="match status" value="1"/>
</dbReference>
<dbReference type="NCBIfam" id="TIGR01496">
    <property type="entry name" value="DHPS"/>
    <property type="match status" value="1"/>
</dbReference>
<protein>
    <recommendedName>
        <fullName evidence="4">dihydropteroate synthase</fullName>
        <ecNumber evidence="4">2.5.1.15</ecNumber>
    </recommendedName>
</protein>
<name>Q1EI27_9ZZZZ</name>
<reference evidence="10" key="1">
    <citation type="submission" date="2006-06" db="EMBL/GenBank/DDBJ databases">
        <title>Construction and analysis of a metagenomic library from a deep-sea sediment of east Pacific nodule Province.</title>
        <authorList>
            <person name="Xu M."/>
            <person name="Xiao X."/>
            <person name="Wang F."/>
        </authorList>
    </citation>
    <scope>NUCLEOTIDE SEQUENCE</scope>
</reference>
<keyword evidence="6" id="KW-0479">Metal-binding</keyword>
<dbReference type="InterPro" id="IPR000489">
    <property type="entry name" value="Pterin-binding_dom"/>
</dbReference>
<dbReference type="PANTHER" id="PTHR20941">
    <property type="entry name" value="FOLATE SYNTHESIS PROTEINS"/>
    <property type="match status" value="1"/>
</dbReference>
<organism evidence="10">
    <name type="scientific">uncultured organism</name>
    <dbReference type="NCBI Taxonomy" id="155900"/>
    <lineage>
        <taxon>unclassified sequences</taxon>
        <taxon>environmental samples</taxon>
    </lineage>
</organism>
<evidence type="ECO:0000256" key="7">
    <source>
        <dbReference type="ARBA" id="ARBA00022842"/>
    </source>
</evidence>
<dbReference type="GO" id="GO:0046872">
    <property type="term" value="F:metal ion binding"/>
    <property type="evidence" value="ECO:0007669"/>
    <property type="project" value="UniProtKB-KW"/>
</dbReference>
<evidence type="ECO:0000313" key="10">
    <source>
        <dbReference type="EMBL" id="CAK32583.1"/>
    </source>
</evidence>
<evidence type="ECO:0000256" key="3">
    <source>
        <dbReference type="ARBA" id="ARBA00004763"/>
    </source>
</evidence>